<feature type="region of interest" description="Disordered" evidence="1">
    <location>
        <begin position="186"/>
        <end position="211"/>
    </location>
</feature>
<evidence type="ECO:0000256" key="1">
    <source>
        <dbReference type="SAM" id="MobiDB-lite"/>
    </source>
</evidence>
<dbReference type="OrthoDB" id="10050556at2759"/>
<evidence type="ECO:0000313" key="2">
    <source>
        <dbReference type="EMBL" id="ESO85985.1"/>
    </source>
</evidence>
<evidence type="ECO:0000313" key="3">
    <source>
        <dbReference type="Proteomes" id="UP000030746"/>
    </source>
</evidence>
<dbReference type="AlphaFoldDB" id="V3ZTU6"/>
<dbReference type="KEGG" id="lgi:LOTGIDRAFT_235581"/>
<gene>
    <name evidence="2" type="ORF">LOTGIDRAFT_235581</name>
</gene>
<dbReference type="RefSeq" id="XP_009063240.1">
    <property type="nucleotide sequence ID" value="XM_009064992.1"/>
</dbReference>
<reference evidence="2 3" key="1">
    <citation type="journal article" date="2013" name="Nature">
        <title>Insights into bilaterian evolution from three spiralian genomes.</title>
        <authorList>
            <person name="Simakov O."/>
            <person name="Marletaz F."/>
            <person name="Cho S.J."/>
            <person name="Edsinger-Gonzales E."/>
            <person name="Havlak P."/>
            <person name="Hellsten U."/>
            <person name="Kuo D.H."/>
            <person name="Larsson T."/>
            <person name="Lv J."/>
            <person name="Arendt D."/>
            <person name="Savage R."/>
            <person name="Osoegawa K."/>
            <person name="de Jong P."/>
            <person name="Grimwood J."/>
            <person name="Chapman J.A."/>
            <person name="Shapiro H."/>
            <person name="Aerts A."/>
            <person name="Otillar R.P."/>
            <person name="Terry A.Y."/>
            <person name="Boore J.L."/>
            <person name="Grigoriev I.V."/>
            <person name="Lindberg D.R."/>
            <person name="Seaver E.C."/>
            <person name="Weisblat D.A."/>
            <person name="Putnam N.H."/>
            <person name="Rokhsar D.S."/>
        </authorList>
    </citation>
    <scope>NUCLEOTIDE SEQUENCE [LARGE SCALE GENOMIC DNA]</scope>
</reference>
<organism evidence="2 3">
    <name type="scientific">Lottia gigantea</name>
    <name type="common">Giant owl limpet</name>
    <dbReference type="NCBI Taxonomy" id="225164"/>
    <lineage>
        <taxon>Eukaryota</taxon>
        <taxon>Metazoa</taxon>
        <taxon>Spiralia</taxon>
        <taxon>Lophotrochozoa</taxon>
        <taxon>Mollusca</taxon>
        <taxon>Gastropoda</taxon>
        <taxon>Patellogastropoda</taxon>
        <taxon>Lottioidea</taxon>
        <taxon>Lottiidae</taxon>
        <taxon>Lottia</taxon>
    </lineage>
</organism>
<dbReference type="CTD" id="20249894"/>
<dbReference type="EMBL" id="KB203188">
    <property type="protein sequence ID" value="ESO85985.1"/>
    <property type="molecule type" value="Genomic_DNA"/>
</dbReference>
<dbReference type="Proteomes" id="UP000030746">
    <property type="component" value="Unassembled WGS sequence"/>
</dbReference>
<dbReference type="GeneID" id="20249894"/>
<accession>V3ZTU6</accession>
<keyword evidence="3" id="KW-1185">Reference proteome</keyword>
<dbReference type="OMA" id="MDASCYC"/>
<feature type="compositionally biased region" description="Low complexity" evidence="1">
    <location>
        <begin position="190"/>
        <end position="207"/>
    </location>
</feature>
<dbReference type="HOGENOM" id="CLU_1091040_0_0_1"/>
<name>V3ZTU6_LOTGI</name>
<sequence>MLNRLVVRLVVSTTTKQESPELKRGSRSCYCCRPFASELNELDMALNELGMLSCVTNSREEYVQELKHSHSQSYLTDKNESCVLKQNGLKIIQIDTDFVTGVTMDKPRRKYSLQPAVTNGHLSYNDFEPVSSHWRNSYRNQLNSFEEEARNSRLMRIRNSRLRRFRKPYNVPGRLYHSMQEPDIPLDFDNSSPKHISKSNSNSPNKITTGTLTRSKSLDNLDLARLKLTELCPDSVEDKQSIDQVSFDFNNLQVS</sequence>
<proteinExistence type="predicted"/>
<protein>
    <submittedName>
        <fullName evidence="2">Uncharacterized protein</fullName>
    </submittedName>
</protein>